<name>A0A2T7UKL6_9RHOB</name>
<keyword evidence="2" id="KW-0732">Signal</keyword>
<dbReference type="Proteomes" id="UP000244810">
    <property type="component" value="Unassembled WGS sequence"/>
</dbReference>
<feature type="compositionally biased region" description="Basic and acidic residues" evidence="1">
    <location>
        <begin position="107"/>
        <end position="117"/>
    </location>
</feature>
<dbReference type="RefSeq" id="WP_107754801.1">
    <property type="nucleotide sequence ID" value="NZ_QBKF01000016.1"/>
</dbReference>
<evidence type="ECO:0000313" key="4">
    <source>
        <dbReference type="Proteomes" id="UP000244810"/>
    </source>
</evidence>
<sequence>MRPLATFGRQAFAALLCLSLVVWSVMPAATHAPTVFETIQDHLEMIADHGHFHGFEEDLYWAMHGHSHDVADHDHSQALLALGDRSRPTSAYRDAWRQMASPGDGHQTFRIERPPRA</sequence>
<feature type="chain" id="PRO_5015656522" evidence="2">
    <location>
        <begin position="29"/>
        <end position="117"/>
    </location>
</feature>
<gene>
    <name evidence="3" type="ORF">DDE23_22570</name>
</gene>
<reference evidence="3 4" key="1">
    <citation type="journal article" date="2011" name="Syst. Appl. Microbiol.">
        <title>Defluviimonas denitrificans gen. nov., sp. nov., and Pararhodobacter aggregans gen. nov., sp. nov., non-phototrophic Rhodobacteraceae from the biofilter of a marine aquaculture.</title>
        <authorList>
            <person name="Foesel B.U."/>
            <person name="Drake H.L."/>
            <person name="Schramm A."/>
        </authorList>
    </citation>
    <scope>NUCLEOTIDE SEQUENCE [LARGE SCALE GENOMIC DNA]</scope>
    <source>
        <strain evidence="3 4">D1-19</strain>
    </source>
</reference>
<proteinExistence type="predicted"/>
<evidence type="ECO:0000256" key="2">
    <source>
        <dbReference type="SAM" id="SignalP"/>
    </source>
</evidence>
<dbReference type="EMBL" id="QDDR01000017">
    <property type="protein sequence ID" value="PVE45232.1"/>
    <property type="molecule type" value="Genomic_DNA"/>
</dbReference>
<comment type="caution">
    <text evidence="3">The sequence shown here is derived from an EMBL/GenBank/DDBJ whole genome shotgun (WGS) entry which is preliminary data.</text>
</comment>
<keyword evidence="4" id="KW-1185">Reference proteome</keyword>
<dbReference type="OrthoDB" id="7872836at2"/>
<feature type="region of interest" description="Disordered" evidence="1">
    <location>
        <begin position="98"/>
        <end position="117"/>
    </location>
</feature>
<evidence type="ECO:0000313" key="3">
    <source>
        <dbReference type="EMBL" id="PVE45232.1"/>
    </source>
</evidence>
<organism evidence="3 4">
    <name type="scientific">Pararhodobacter aggregans</name>
    <dbReference type="NCBI Taxonomy" id="404875"/>
    <lineage>
        <taxon>Bacteria</taxon>
        <taxon>Pseudomonadati</taxon>
        <taxon>Pseudomonadota</taxon>
        <taxon>Alphaproteobacteria</taxon>
        <taxon>Rhodobacterales</taxon>
        <taxon>Paracoccaceae</taxon>
        <taxon>Pararhodobacter</taxon>
    </lineage>
</organism>
<dbReference type="AlphaFoldDB" id="A0A2T7UKL6"/>
<evidence type="ECO:0000256" key="1">
    <source>
        <dbReference type="SAM" id="MobiDB-lite"/>
    </source>
</evidence>
<accession>A0A2T7UKL6</accession>
<feature type="signal peptide" evidence="2">
    <location>
        <begin position="1"/>
        <end position="28"/>
    </location>
</feature>
<protein>
    <submittedName>
        <fullName evidence="3">Uncharacterized protein</fullName>
    </submittedName>
</protein>